<feature type="transmembrane region" description="Helical" evidence="7">
    <location>
        <begin position="20"/>
        <end position="39"/>
    </location>
</feature>
<evidence type="ECO:0000256" key="4">
    <source>
        <dbReference type="ARBA" id="ARBA00022692"/>
    </source>
</evidence>
<feature type="transmembrane region" description="Helical" evidence="7">
    <location>
        <begin position="302"/>
        <end position="327"/>
    </location>
</feature>
<dbReference type="HOGENOM" id="CLU_000604_8_1_9"/>
<evidence type="ECO:0000256" key="3">
    <source>
        <dbReference type="ARBA" id="ARBA00022475"/>
    </source>
</evidence>
<evidence type="ECO:0000256" key="2">
    <source>
        <dbReference type="ARBA" id="ARBA00005236"/>
    </source>
</evidence>
<dbReference type="eggNOG" id="COG4591">
    <property type="taxonomic scope" value="Bacteria"/>
</dbReference>
<gene>
    <name evidence="10" type="ordered locus">NT01CX_1519</name>
</gene>
<keyword evidence="11" id="KW-1185">Reference proteome</keyword>
<evidence type="ECO:0000256" key="6">
    <source>
        <dbReference type="ARBA" id="ARBA00023136"/>
    </source>
</evidence>
<dbReference type="Pfam" id="PF12704">
    <property type="entry name" value="MacB_PCD"/>
    <property type="match status" value="1"/>
</dbReference>
<dbReference type="RefSeq" id="WP_011721608.1">
    <property type="nucleotide sequence ID" value="NC_008593.1"/>
</dbReference>
<reference evidence="10 11" key="1">
    <citation type="journal article" date="2006" name="Nat. Biotechnol.">
        <title>The genome and transcriptomes of the anti-tumor agent Clostridium novyi-NT.</title>
        <authorList>
            <person name="Bettegowda C."/>
            <person name="Huang X."/>
            <person name="Lin J."/>
            <person name="Cheong I."/>
            <person name="Kohli M."/>
            <person name="Szabo S.A."/>
            <person name="Zhang X."/>
            <person name="Diaz L.A. Jr."/>
            <person name="Velculescu V.E."/>
            <person name="Parmigiani G."/>
            <person name="Kinzler K.W."/>
            <person name="Vogelstein B."/>
            <person name="Zhou S."/>
        </authorList>
    </citation>
    <scope>NUCLEOTIDE SEQUENCE [LARGE SCALE GENOMIC DNA]</scope>
    <source>
        <strain evidence="10 11">NT</strain>
    </source>
</reference>
<dbReference type="GO" id="GO:0044874">
    <property type="term" value="P:lipoprotein localization to outer membrane"/>
    <property type="evidence" value="ECO:0007669"/>
    <property type="project" value="TreeGrafter"/>
</dbReference>
<dbReference type="Proteomes" id="UP000008220">
    <property type="component" value="Chromosome"/>
</dbReference>
<dbReference type="EMBL" id="CP000382">
    <property type="protein sequence ID" value="ABK60376.1"/>
    <property type="molecule type" value="Genomic_DNA"/>
</dbReference>
<keyword evidence="4 7" id="KW-0812">Transmembrane</keyword>
<evidence type="ECO:0000313" key="11">
    <source>
        <dbReference type="Proteomes" id="UP000008220"/>
    </source>
</evidence>
<keyword evidence="6 7" id="KW-0472">Membrane</keyword>
<accession>A0PYZ8</accession>
<feature type="domain" description="ABC3 transporter permease C-terminal" evidence="8">
    <location>
        <begin position="259"/>
        <end position="379"/>
    </location>
</feature>
<evidence type="ECO:0000256" key="1">
    <source>
        <dbReference type="ARBA" id="ARBA00004651"/>
    </source>
</evidence>
<feature type="transmembrane region" description="Helical" evidence="7">
    <location>
        <begin position="258"/>
        <end position="281"/>
    </location>
</feature>
<dbReference type="PATRIC" id="fig|386415.7.peg.626"/>
<evidence type="ECO:0000256" key="7">
    <source>
        <dbReference type="SAM" id="Phobius"/>
    </source>
</evidence>
<keyword evidence="5 7" id="KW-1133">Transmembrane helix</keyword>
<dbReference type="AlphaFoldDB" id="A0PYZ8"/>
<dbReference type="KEGG" id="cno:NT01CX_1519"/>
<dbReference type="PANTHER" id="PTHR30489">
    <property type="entry name" value="LIPOPROTEIN-RELEASING SYSTEM TRANSMEMBRANE PROTEIN LOLE"/>
    <property type="match status" value="1"/>
</dbReference>
<proteinExistence type="inferred from homology"/>
<organism evidence="10 11">
    <name type="scientific">Clostridium novyi (strain NT)</name>
    <dbReference type="NCBI Taxonomy" id="386415"/>
    <lineage>
        <taxon>Bacteria</taxon>
        <taxon>Bacillati</taxon>
        <taxon>Bacillota</taxon>
        <taxon>Clostridia</taxon>
        <taxon>Eubacteriales</taxon>
        <taxon>Clostridiaceae</taxon>
        <taxon>Clostridium</taxon>
    </lineage>
</organism>
<dbReference type="PANTHER" id="PTHR30489:SF0">
    <property type="entry name" value="LIPOPROTEIN-RELEASING SYSTEM TRANSMEMBRANE PROTEIN LOLE"/>
    <property type="match status" value="1"/>
</dbReference>
<name>A0PYZ8_CLONN</name>
<evidence type="ECO:0000259" key="8">
    <source>
        <dbReference type="Pfam" id="PF02687"/>
    </source>
</evidence>
<feature type="domain" description="MacB-like periplasmic core" evidence="9">
    <location>
        <begin position="19"/>
        <end position="202"/>
    </location>
</feature>
<dbReference type="GO" id="GO:0098797">
    <property type="term" value="C:plasma membrane protein complex"/>
    <property type="evidence" value="ECO:0007669"/>
    <property type="project" value="TreeGrafter"/>
</dbReference>
<protein>
    <submittedName>
        <fullName evidence="10">Lipoprotein releasing system transmembrane protein, putative</fullName>
    </submittedName>
</protein>
<keyword evidence="10" id="KW-0449">Lipoprotein</keyword>
<dbReference type="Pfam" id="PF02687">
    <property type="entry name" value="FtsX"/>
    <property type="match status" value="1"/>
</dbReference>
<comment type="subcellular location">
    <subcellularLocation>
        <location evidence="1">Cell membrane</location>
        <topology evidence="1">Multi-pass membrane protein</topology>
    </subcellularLocation>
</comment>
<dbReference type="InterPro" id="IPR025857">
    <property type="entry name" value="MacB_PCD"/>
</dbReference>
<comment type="similarity">
    <text evidence="2">Belongs to the ABC-4 integral membrane protein family. LolC/E subfamily.</text>
</comment>
<evidence type="ECO:0000259" key="9">
    <source>
        <dbReference type="Pfam" id="PF12704"/>
    </source>
</evidence>
<evidence type="ECO:0000313" key="10">
    <source>
        <dbReference type="EMBL" id="ABK60376.1"/>
    </source>
</evidence>
<keyword evidence="3" id="KW-1003">Cell membrane</keyword>
<evidence type="ECO:0000256" key="5">
    <source>
        <dbReference type="ARBA" id="ARBA00022989"/>
    </source>
</evidence>
<dbReference type="InterPro" id="IPR003838">
    <property type="entry name" value="ABC3_permease_C"/>
</dbReference>
<sequence>MFASIKVAWRFLTKKKLQSLVIILSIAIAVSVQIFIGLLSKGLERTLLFKIVGNAPHITVYSKNGSIDNWDDKIAKLTAKKGEIVSAIPNVDTQGYVKLKDITEPILIRGFTSEDLNKMYKIKSKIYEGKLFQNEGEAILGSDLKERLGVKVGDKINITTPWGKNKEFIVTGFFDLGNIKLNKSWIMTSLSDAQYFSGLQNENKIRSIEISINNVYGADSEGKIVEKVLNDKDLKVENWKQQNKLIVSGLMGQKVCTIVIQFFVLLASVLSIVSVLSISVVQKYKEIGILKAMGMKNSKTSLIFFFQALFIGVLGTLIGIALSMLYIKGFNKYILTEEGVPLVNIIISRNFILKSATISVIASVFASIFPSIKSFKLNPVEVIKNG</sequence>
<dbReference type="STRING" id="386415.NT01CX_1519"/>
<dbReference type="InterPro" id="IPR051447">
    <property type="entry name" value="Lipoprotein-release_system"/>
</dbReference>